<evidence type="ECO:0000313" key="2">
    <source>
        <dbReference type="Proteomes" id="UP001281147"/>
    </source>
</evidence>
<comment type="caution">
    <text evidence="1">The sequence shown here is derived from an EMBL/GenBank/DDBJ whole genome shotgun (WGS) entry which is preliminary data.</text>
</comment>
<keyword evidence="2" id="KW-1185">Reference proteome</keyword>
<proteinExistence type="predicted"/>
<organism evidence="1 2">
    <name type="scientific">Vermiconidia calcicola</name>
    <dbReference type="NCBI Taxonomy" id="1690605"/>
    <lineage>
        <taxon>Eukaryota</taxon>
        <taxon>Fungi</taxon>
        <taxon>Dikarya</taxon>
        <taxon>Ascomycota</taxon>
        <taxon>Pezizomycotina</taxon>
        <taxon>Dothideomycetes</taxon>
        <taxon>Dothideomycetidae</taxon>
        <taxon>Mycosphaerellales</taxon>
        <taxon>Extremaceae</taxon>
        <taxon>Vermiconidia</taxon>
    </lineage>
</organism>
<name>A0ACC3NH62_9PEZI</name>
<accession>A0ACC3NH62</accession>
<sequence length="383" mass="42959">MAFSELCRDVFVSGLLLLSLTLFLNLSAKLEISLEDRTHERQEHASEMEDADRKRSAWTADATQKHATVVENMTHQHSTVVENMTYQHSTIVEDMTQQQSIDTDNAQKTIQDLRAQQAHTAAEHSFQMNKAKMRIDDLKMQDFLMEFKYLGLIKDMKQQHSTEMAGAEKVIQNLAVQQAVTAAEHSSQMTEATATIWNLGTQHSTEMHEAKRTIDDLKDQLAARIVEIQDLWLHIGFERNNAFLSTTAQGRQLLQHFRSTGWKDAPNRDFMASKHANPLLVIPNAECISDSQSCANFAYNVKPTMDTSYMLVFHTSFDSPVIAFVFDRSGKWADNSCQVSISSDSSQPLSFKVGSSANSSSIASATVTRYANHVIHAIGEQSP</sequence>
<gene>
    <name evidence="1" type="ORF">LTR37_006191</name>
</gene>
<dbReference type="EMBL" id="JAUTXU010000040">
    <property type="protein sequence ID" value="KAK3716841.1"/>
    <property type="molecule type" value="Genomic_DNA"/>
</dbReference>
<dbReference type="Proteomes" id="UP001281147">
    <property type="component" value="Unassembled WGS sequence"/>
</dbReference>
<reference evidence="1" key="1">
    <citation type="submission" date="2023-07" db="EMBL/GenBank/DDBJ databases">
        <title>Black Yeasts Isolated from many extreme environments.</title>
        <authorList>
            <person name="Coleine C."/>
            <person name="Stajich J.E."/>
            <person name="Selbmann L."/>
        </authorList>
    </citation>
    <scope>NUCLEOTIDE SEQUENCE</scope>
    <source>
        <strain evidence="1">CCFEE 5714</strain>
    </source>
</reference>
<evidence type="ECO:0000313" key="1">
    <source>
        <dbReference type="EMBL" id="KAK3716841.1"/>
    </source>
</evidence>
<protein>
    <submittedName>
        <fullName evidence="1">Uncharacterized protein</fullName>
    </submittedName>
</protein>